<dbReference type="AlphaFoldDB" id="A0A0D0KUS2"/>
<reference evidence="1 2" key="1">
    <citation type="submission" date="2014-12" db="EMBL/GenBank/DDBJ databases">
        <title>16Stimator: statistical estimation of ribosomal gene copy numbers from draft genome assemblies.</title>
        <authorList>
            <person name="Perisin M.A."/>
            <person name="Vetter M."/>
            <person name="Gilbert J.A."/>
            <person name="Bergelson J."/>
        </authorList>
    </citation>
    <scope>NUCLEOTIDE SEQUENCE [LARGE SCALE GENOMIC DNA]</scope>
    <source>
        <strain evidence="1 2">MEDvA23</strain>
    </source>
</reference>
<name>A0A0D0KUS2_VARPD</name>
<protein>
    <submittedName>
        <fullName evidence="1">Uncharacterized protein</fullName>
    </submittedName>
</protein>
<evidence type="ECO:0000313" key="2">
    <source>
        <dbReference type="Proteomes" id="UP000032067"/>
    </source>
</evidence>
<dbReference type="RefSeq" id="WP_042582142.1">
    <property type="nucleotide sequence ID" value="NZ_JXQQ01000097.1"/>
</dbReference>
<comment type="caution">
    <text evidence="1">The sequence shown here is derived from an EMBL/GenBank/DDBJ whole genome shotgun (WGS) entry which is preliminary data.</text>
</comment>
<organism evidence="1 2">
    <name type="scientific">Variovorax paradoxus</name>
    <dbReference type="NCBI Taxonomy" id="34073"/>
    <lineage>
        <taxon>Bacteria</taxon>
        <taxon>Pseudomonadati</taxon>
        <taxon>Pseudomonadota</taxon>
        <taxon>Betaproteobacteria</taxon>
        <taxon>Burkholderiales</taxon>
        <taxon>Comamonadaceae</taxon>
        <taxon>Variovorax</taxon>
    </lineage>
</organism>
<proteinExistence type="predicted"/>
<evidence type="ECO:0000313" key="1">
    <source>
        <dbReference type="EMBL" id="KIQ20518.1"/>
    </source>
</evidence>
<sequence>MADRIIAGQNSPTSHDAIAQQDAVDILENKLTQLRSLLHCCYGEEQDLLEAIGAEHRGNIMWIAADLAEDSIRLFQEMQRTPA</sequence>
<accession>A0A0D0KUS2</accession>
<dbReference type="EMBL" id="JXQQ01000097">
    <property type="protein sequence ID" value="KIQ20518.1"/>
    <property type="molecule type" value="Genomic_DNA"/>
</dbReference>
<dbReference type="Proteomes" id="UP000032067">
    <property type="component" value="Unassembled WGS sequence"/>
</dbReference>
<dbReference type="OrthoDB" id="8854664at2"/>
<gene>
    <name evidence="1" type="ORF">RT97_28090</name>
</gene>